<dbReference type="EMBL" id="JAEACU010000009">
    <property type="protein sequence ID" value="KAH7516921.1"/>
    <property type="molecule type" value="Genomic_DNA"/>
</dbReference>
<evidence type="ECO:0000313" key="2">
    <source>
        <dbReference type="EMBL" id="KAH7516921.1"/>
    </source>
</evidence>
<dbReference type="AlphaFoldDB" id="A0A978UPX1"/>
<evidence type="ECO:0000313" key="3">
    <source>
        <dbReference type="Proteomes" id="UP000813462"/>
    </source>
</evidence>
<proteinExistence type="predicted"/>
<accession>A0A978UPX1</accession>
<comment type="caution">
    <text evidence="2">The sequence shown here is derived from an EMBL/GenBank/DDBJ whole genome shotgun (WGS) entry which is preliminary data.</text>
</comment>
<evidence type="ECO:0000256" key="1">
    <source>
        <dbReference type="SAM" id="MobiDB-lite"/>
    </source>
</evidence>
<organism evidence="2 3">
    <name type="scientific">Ziziphus jujuba var. spinosa</name>
    <dbReference type="NCBI Taxonomy" id="714518"/>
    <lineage>
        <taxon>Eukaryota</taxon>
        <taxon>Viridiplantae</taxon>
        <taxon>Streptophyta</taxon>
        <taxon>Embryophyta</taxon>
        <taxon>Tracheophyta</taxon>
        <taxon>Spermatophyta</taxon>
        <taxon>Magnoliopsida</taxon>
        <taxon>eudicotyledons</taxon>
        <taxon>Gunneridae</taxon>
        <taxon>Pentapetalae</taxon>
        <taxon>rosids</taxon>
        <taxon>fabids</taxon>
        <taxon>Rosales</taxon>
        <taxon>Rhamnaceae</taxon>
        <taxon>Paliureae</taxon>
        <taxon>Ziziphus</taxon>
    </lineage>
</organism>
<dbReference type="Proteomes" id="UP000813462">
    <property type="component" value="Unassembled WGS sequence"/>
</dbReference>
<feature type="compositionally biased region" description="Basic and acidic residues" evidence="1">
    <location>
        <begin position="18"/>
        <end position="54"/>
    </location>
</feature>
<name>A0A978UPX1_ZIZJJ</name>
<sequence length="70" mass="8009">MRDARSSLLPRETIPNKSVKDVNMEKLSDDDNRRNVGRSERNDTDPHSIVHEEMPLVPNSIVSHPGKSRF</sequence>
<feature type="region of interest" description="Disordered" evidence="1">
    <location>
        <begin position="1"/>
        <end position="70"/>
    </location>
</feature>
<gene>
    <name evidence="2" type="ORF">FEM48_Zijuj09G0007000</name>
</gene>
<protein>
    <submittedName>
        <fullName evidence="2">Uncharacterized protein</fullName>
    </submittedName>
</protein>
<reference evidence="2" key="1">
    <citation type="journal article" date="2021" name="Front. Plant Sci.">
        <title>Chromosome-Scale Genome Assembly for Chinese Sour Jujube and Insights Into Its Genome Evolution and Domestication Signature.</title>
        <authorList>
            <person name="Shen L.-Y."/>
            <person name="Luo H."/>
            <person name="Wang X.-L."/>
            <person name="Wang X.-M."/>
            <person name="Qiu X.-J."/>
            <person name="Liu H."/>
            <person name="Zhou S.-S."/>
            <person name="Jia K.-H."/>
            <person name="Nie S."/>
            <person name="Bao Y.-T."/>
            <person name="Zhang R.-G."/>
            <person name="Yun Q.-Z."/>
            <person name="Chai Y.-H."/>
            <person name="Lu J.-Y."/>
            <person name="Li Y."/>
            <person name="Zhao S.-W."/>
            <person name="Mao J.-F."/>
            <person name="Jia S.-G."/>
            <person name="Mao Y.-M."/>
        </authorList>
    </citation>
    <scope>NUCLEOTIDE SEQUENCE</scope>
    <source>
        <strain evidence="2">AT0</strain>
        <tissue evidence="2">Leaf</tissue>
    </source>
</reference>